<gene>
    <name evidence="2" type="ORF">HF320_02535</name>
</gene>
<feature type="compositionally biased region" description="Basic and acidic residues" evidence="1">
    <location>
        <begin position="23"/>
        <end position="49"/>
    </location>
</feature>
<dbReference type="AlphaFoldDB" id="A0A7X9UBP3"/>
<dbReference type="EMBL" id="JABBCP010000001">
    <property type="protein sequence ID" value="NMF55212.1"/>
    <property type="molecule type" value="Genomic_DNA"/>
</dbReference>
<feature type="region of interest" description="Disordered" evidence="1">
    <location>
        <begin position="1"/>
        <end position="54"/>
    </location>
</feature>
<reference evidence="2 3" key="1">
    <citation type="submission" date="2020-04" db="EMBL/GenBank/DDBJ databases">
        <title>Collinsella sp. KGMB02528 nov., an anaerobic actinobacterium isolated from human feces.</title>
        <authorList>
            <person name="Han K.-I."/>
            <person name="Eom M.K."/>
            <person name="Kim J.-S."/>
            <person name="Lee K.C."/>
            <person name="Suh M.K."/>
            <person name="Park S.-H."/>
            <person name="Lee J.H."/>
            <person name="Kang S.W."/>
            <person name="Park J.-E."/>
            <person name="Oh B.S."/>
            <person name="Yu S.Y."/>
            <person name="Choi S.-H."/>
            <person name="Lee D.H."/>
            <person name="Yoon H."/>
            <person name="Kim B.-Y."/>
            <person name="Lee J.H."/>
            <person name="Lee J.-S."/>
        </authorList>
    </citation>
    <scope>NUCLEOTIDE SEQUENCE [LARGE SCALE GENOMIC DNA]</scope>
    <source>
        <strain evidence="2 3">KGMB02528</strain>
    </source>
</reference>
<evidence type="ECO:0000256" key="1">
    <source>
        <dbReference type="SAM" id="MobiDB-lite"/>
    </source>
</evidence>
<comment type="caution">
    <text evidence="2">The sequence shown here is derived from an EMBL/GenBank/DDBJ whole genome shotgun (WGS) entry which is preliminary data.</text>
</comment>
<dbReference type="RefSeq" id="WP_169276896.1">
    <property type="nucleotide sequence ID" value="NZ_JABBCP010000001.1"/>
</dbReference>
<sequence length="87" mass="9622">MQIRQSFGANGKMNACRSAIRSRTKEKPPVVEKRADSRRPTPDRPRETHGAAPAIAKRTNTCQPLDVGQNAGYIAAARHRSKWRVAA</sequence>
<organism evidence="2 3">
    <name type="scientific">Collinsella acetigenes</name>
    <dbReference type="NCBI Taxonomy" id="2713419"/>
    <lineage>
        <taxon>Bacteria</taxon>
        <taxon>Bacillati</taxon>
        <taxon>Actinomycetota</taxon>
        <taxon>Coriobacteriia</taxon>
        <taxon>Coriobacteriales</taxon>
        <taxon>Coriobacteriaceae</taxon>
        <taxon>Collinsella</taxon>
    </lineage>
</organism>
<proteinExistence type="predicted"/>
<evidence type="ECO:0000313" key="3">
    <source>
        <dbReference type="Proteomes" id="UP000546970"/>
    </source>
</evidence>
<dbReference type="Proteomes" id="UP000546970">
    <property type="component" value="Unassembled WGS sequence"/>
</dbReference>
<evidence type="ECO:0000313" key="2">
    <source>
        <dbReference type="EMBL" id="NMF55212.1"/>
    </source>
</evidence>
<protein>
    <submittedName>
        <fullName evidence="2">Uncharacterized protein</fullName>
    </submittedName>
</protein>
<keyword evidence="3" id="KW-1185">Reference proteome</keyword>
<accession>A0A7X9UBP3</accession>
<name>A0A7X9UBP3_9ACTN</name>